<feature type="region of interest" description="Disordered" evidence="1">
    <location>
        <begin position="319"/>
        <end position="396"/>
    </location>
</feature>
<feature type="compositionally biased region" description="Polar residues" evidence="1">
    <location>
        <begin position="595"/>
        <end position="611"/>
    </location>
</feature>
<feature type="transmembrane region" description="Helical" evidence="2">
    <location>
        <begin position="178"/>
        <end position="203"/>
    </location>
</feature>
<evidence type="ECO:0000313" key="4">
    <source>
        <dbReference type="Proteomes" id="UP000765509"/>
    </source>
</evidence>
<feature type="region of interest" description="Disordered" evidence="1">
    <location>
        <begin position="415"/>
        <end position="463"/>
    </location>
</feature>
<proteinExistence type="predicted"/>
<feature type="compositionally biased region" description="Low complexity" evidence="1">
    <location>
        <begin position="449"/>
        <end position="460"/>
    </location>
</feature>
<keyword evidence="2" id="KW-0472">Membrane</keyword>
<dbReference type="EMBL" id="AVOT02034473">
    <property type="protein sequence ID" value="MBW0528585.1"/>
    <property type="molecule type" value="Genomic_DNA"/>
</dbReference>
<sequence length="805" mass="89119">MKFTNSKNSSSSQKIDLNSNSSHYENSNKFNHPNLTLIKSSSAVPQSSKNQINLQSHQNQLNSLHHLNQLPLNVPFNSKFPISAFYEKVNNKWVLSDNWSLYGISGSNQRHWTRSIQDLNNKVDDSNHPPISSSLYHHASSAQLDSSIQYDMASTNSSNQKLDLPAGWNHTSRRGPLYVVPAIVITSLFIAISLLGLAIFLVMHRRDARRQAKIQNKNLLNQSNSSGNFQTHSNFKDEEEQIENIQNKKHIKKILKPLKKLTLIKIHKLSKKKQSASITKLDISNSSNQSSLPSVVIVQEAASSSSRLLNRSLRHRHHLTHQNQSQSPNLSNPHTTSDHQLISTPFTSQSSTNLSHVPNMSSNSTDLSSYSLNLQSNQDIGLHPPPQRLPSSALQTNHQTESLINNHLNLNSIDSSSINASTSNHAQSNISPSPTTNITHHSRKTSQTSLLDHSSSLSNLDDPRIIQNLNPSLNRSTHDLTISQPPIIPTNLGTFDVNHHNLPIPGSSSSASRPIISNSELDQVDPNTNTIISNHYQANRWRSQSFGPSDQINSHVWASDDLDTGTEQRANGILPPAYSQQNSEESNRVLEKQRANSISEEQENQAESTQEGQEEDPESTVFMVHVATDEKLIIERLMKMGSSPQGTAGQEPNSHSDIEPGQPGGSRECISDNAIEPSAPPWVSDQAESEPVDSSLNGKDQDLGMIVEDSVRLLDDCQVGMSDLNILPAPPEQLDYPSLNNMHHLINQGTKRQAYIKEEGSKANFNDFKNHQDDLEENAMLVLASAPPMLEEDAAVYPTAPPYGD</sequence>
<feature type="compositionally biased region" description="Polar residues" evidence="1">
    <location>
        <begin position="322"/>
        <end position="358"/>
    </location>
</feature>
<name>A0A9Q3ESA7_9BASI</name>
<feature type="compositionally biased region" description="Polar residues" evidence="1">
    <location>
        <begin position="642"/>
        <end position="655"/>
    </location>
</feature>
<dbReference type="OrthoDB" id="2507657at2759"/>
<keyword evidence="2" id="KW-0812">Transmembrane</keyword>
<feature type="region of interest" description="Disordered" evidence="1">
    <location>
        <begin position="642"/>
        <end position="700"/>
    </location>
</feature>
<dbReference type="Proteomes" id="UP000765509">
    <property type="component" value="Unassembled WGS sequence"/>
</dbReference>
<accession>A0A9Q3ESA7</accession>
<evidence type="ECO:0000256" key="2">
    <source>
        <dbReference type="SAM" id="Phobius"/>
    </source>
</evidence>
<feature type="compositionally biased region" description="Basic and acidic residues" evidence="1">
    <location>
        <begin position="585"/>
        <end position="594"/>
    </location>
</feature>
<feature type="compositionally biased region" description="Low complexity" evidence="1">
    <location>
        <begin position="221"/>
        <end position="230"/>
    </location>
</feature>
<evidence type="ECO:0000313" key="3">
    <source>
        <dbReference type="EMBL" id="MBW0528585.1"/>
    </source>
</evidence>
<feature type="compositionally biased region" description="Low complexity" evidence="1">
    <location>
        <begin position="415"/>
        <end position="424"/>
    </location>
</feature>
<comment type="caution">
    <text evidence="3">The sequence shown here is derived from an EMBL/GenBank/DDBJ whole genome shotgun (WGS) entry which is preliminary data.</text>
</comment>
<feature type="compositionally biased region" description="Polar residues" evidence="1">
    <location>
        <begin position="425"/>
        <end position="439"/>
    </location>
</feature>
<dbReference type="AlphaFoldDB" id="A0A9Q3ESA7"/>
<feature type="region of interest" description="Disordered" evidence="1">
    <location>
        <begin position="221"/>
        <end position="240"/>
    </location>
</feature>
<evidence type="ECO:0000256" key="1">
    <source>
        <dbReference type="SAM" id="MobiDB-lite"/>
    </source>
</evidence>
<feature type="region of interest" description="Disordered" evidence="1">
    <location>
        <begin position="566"/>
        <end position="619"/>
    </location>
</feature>
<feature type="compositionally biased region" description="Low complexity" evidence="1">
    <location>
        <begin position="359"/>
        <end position="378"/>
    </location>
</feature>
<protein>
    <submittedName>
        <fullName evidence="3">Uncharacterized protein</fullName>
    </submittedName>
</protein>
<gene>
    <name evidence="3" type="ORF">O181_068300</name>
</gene>
<keyword evidence="2" id="KW-1133">Transmembrane helix</keyword>
<organism evidence="3 4">
    <name type="scientific">Austropuccinia psidii MF-1</name>
    <dbReference type="NCBI Taxonomy" id="1389203"/>
    <lineage>
        <taxon>Eukaryota</taxon>
        <taxon>Fungi</taxon>
        <taxon>Dikarya</taxon>
        <taxon>Basidiomycota</taxon>
        <taxon>Pucciniomycotina</taxon>
        <taxon>Pucciniomycetes</taxon>
        <taxon>Pucciniales</taxon>
        <taxon>Sphaerophragmiaceae</taxon>
        <taxon>Austropuccinia</taxon>
    </lineage>
</organism>
<keyword evidence="4" id="KW-1185">Reference proteome</keyword>
<reference evidence="3" key="1">
    <citation type="submission" date="2021-03" db="EMBL/GenBank/DDBJ databases">
        <title>Draft genome sequence of rust myrtle Austropuccinia psidii MF-1, a brazilian biotype.</title>
        <authorList>
            <person name="Quecine M.C."/>
            <person name="Pachon D.M.R."/>
            <person name="Bonatelli M.L."/>
            <person name="Correr F.H."/>
            <person name="Franceschini L.M."/>
            <person name="Leite T.F."/>
            <person name="Margarido G.R.A."/>
            <person name="Almeida C.A."/>
            <person name="Ferrarezi J.A."/>
            <person name="Labate C.A."/>
        </authorList>
    </citation>
    <scope>NUCLEOTIDE SEQUENCE</scope>
    <source>
        <strain evidence="3">MF-1</strain>
    </source>
</reference>
<feature type="region of interest" description="Disordered" evidence="1">
    <location>
        <begin position="1"/>
        <end position="32"/>
    </location>
</feature>